<dbReference type="EMBL" id="JBCLPP010000012">
    <property type="protein sequence ID" value="MEY8245128.1"/>
    <property type="molecule type" value="Genomic_DNA"/>
</dbReference>
<dbReference type="GO" id="GO:0016757">
    <property type="term" value="F:glycosyltransferase activity"/>
    <property type="evidence" value="ECO:0007669"/>
    <property type="project" value="UniProtKB-KW"/>
</dbReference>
<dbReference type="SUPFAM" id="SSF53271">
    <property type="entry name" value="PRTase-like"/>
    <property type="match status" value="1"/>
</dbReference>
<organism evidence="3 4">
    <name type="scientific">Heminiphilus faecis</name>
    <dbReference type="NCBI Taxonomy" id="2601703"/>
    <lineage>
        <taxon>Bacteria</taxon>
        <taxon>Pseudomonadati</taxon>
        <taxon>Bacteroidota</taxon>
        <taxon>Bacteroidia</taxon>
        <taxon>Bacteroidales</taxon>
        <taxon>Muribaculaceae</taxon>
        <taxon>Heminiphilus</taxon>
    </lineage>
</organism>
<dbReference type="InterPro" id="IPR029057">
    <property type="entry name" value="PRTase-like"/>
</dbReference>
<comment type="caution">
    <text evidence="3">The sequence shown here is derived from an EMBL/GenBank/DDBJ whole genome shotgun (WGS) entry which is preliminary data.</text>
</comment>
<dbReference type="PANTHER" id="PTHR47505">
    <property type="entry name" value="DNA UTILIZATION PROTEIN YHGH"/>
    <property type="match status" value="1"/>
</dbReference>
<dbReference type="CDD" id="cd06223">
    <property type="entry name" value="PRTases_typeI"/>
    <property type="match status" value="1"/>
</dbReference>
<feature type="domain" description="Phosphoribosyltransferase" evidence="2">
    <location>
        <begin position="136"/>
        <end position="222"/>
    </location>
</feature>
<evidence type="ECO:0000313" key="3">
    <source>
        <dbReference type="EMBL" id="MEY8245128.1"/>
    </source>
</evidence>
<gene>
    <name evidence="3" type="ORF">AAK873_05795</name>
</gene>
<keyword evidence="3" id="KW-0808">Transferase</keyword>
<reference evidence="3 4" key="1">
    <citation type="submission" date="2024-03" db="EMBL/GenBank/DDBJ databases">
        <title>Mouse gut bacterial collection (mGBC) of GemPharmatech.</title>
        <authorList>
            <person name="He Y."/>
            <person name="Dong L."/>
            <person name="Wu D."/>
            <person name="Gao X."/>
            <person name="Lin Z."/>
        </authorList>
    </citation>
    <scope>NUCLEOTIDE SEQUENCE [LARGE SCALE GENOMIC DNA]</scope>
    <source>
        <strain evidence="3 4">54-13</strain>
    </source>
</reference>
<keyword evidence="4" id="KW-1185">Reference proteome</keyword>
<evidence type="ECO:0000256" key="1">
    <source>
        <dbReference type="ARBA" id="ARBA00008007"/>
    </source>
</evidence>
<dbReference type="Proteomes" id="UP001565200">
    <property type="component" value="Unassembled WGS sequence"/>
</dbReference>
<keyword evidence="3" id="KW-0328">Glycosyltransferase</keyword>
<dbReference type="Pfam" id="PF00156">
    <property type="entry name" value="Pribosyltran"/>
    <property type="match status" value="1"/>
</dbReference>
<protein>
    <submittedName>
        <fullName evidence="3">Phosphoribosyltransferase family protein</fullName>
    </submittedName>
</protein>
<evidence type="ECO:0000259" key="2">
    <source>
        <dbReference type="Pfam" id="PF00156"/>
    </source>
</evidence>
<dbReference type="Gene3D" id="3.40.50.2020">
    <property type="match status" value="1"/>
</dbReference>
<dbReference type="PANTHER" id="PTHR47505:SF1">
    <property type="entry name" value="DNA UTILIZATION PROTEIN YHGH"/>
    <property type="match status" value="1"/>
</dbReference>
<name>A0ABV4CUR3_9BACT</name>
<sequence length="231" mass="25416">MKGLGKYLLGLVYPDLCEVCGRSLVSGEEVLCLHCLDSLPRTGAHGHEFNLLHKRLASTTPVEKAAGYFHYYRESPYVDIIHRAKYGGRPELIEKMARRYARELADTGFFDGIDAIAPVPLHRLKQWRRGYNQSRYIAAGICSIVPLPVVDNLVASRGHASQTSSGVFARWLNAGNVYDVRRPRELDGLHLLVVDDVITTGATLLACCNAIKSAAPSCRVSVLTLAVAHMS</sequence>
<evidence type="ECO:0000313" key="4">
    <source>
        <dbReference type="Proteomes" id="UP001565200"/>
    </source>
</evidence>
<dbReference type="InterPro" id="IPR051910">
    <property type="entry name" value="ComF/GntX_DNA_util-trans"/>
</dbReference>
<dbReference type="InterPro" id="IPR000836">
    <property type="entry name" value="PRTase_dom"/>
</dbReference>
<dbReference type="RefSeq" id="WP_121698574.1">
    <property type="nucleotide sequence ID" value="NZ_JBCLPP010000012.1"/>
</dbReference>
<proteinExistence type="inferred from homology"/>
<accession>A0ABV4CUR3</accession>
<comment type="similarity">
    <text evidence="1">Belongs to the ComF/GntX family.</text>
</comment>